<keyword evidence="2" id="KW-1185">Reference proteome</keyword>
<evidence type="ECO:0000313" key="2">
    <source>
        <dbReference type="Proteomes" id="UP000789375"/>
    </source>
</evidence>
<dbReference type="AlphaFoldDB" id="A0A9N9G735"/>
<protein>
    <submittedName>
        <fullName evidence="1">999_t:CDS:1</fullName>
    </submittedName>
</protein>
<name>A0A9N9G735_FUNMO</name>
<organism evidence="1 2">
    <name type="scientific">Funneliformis mosseae</name>
    <name type="common">Endomycorrhizal fungus</name>
    <name type="synonym">Glomus mosseae</name>
    <dbReference type="NCBI Taxonomy" id="27381"/>
    <lineage>
        <taxon>Eukaryota</taxon>
        <taxon>Fungi</taxon>
        <taxon>Fungi incertae sedis</taxon>
        <taxon>Mucoromycota</taxon>
        <taxon>Glomeromycotina</taxon>
        <taxon>Glomeromycetes</taxon>
        <taxon>Glomerales</taxon>
        <taxon>Glomeraceae</taxon>
        <taxon>Funneliformis</taxon>
    </lineage>
</organism>
<gene>
    <name evidence="1" type="ORF">FMOSSE_LOCUS8165</name>
</gene>
<accession>A0A9N9G735</accession>
<dbReference type="Proteomes" id="UP000789375">
    <property type="component" value="Unassembled WGS sequence"/>
</dbReference>
<dbReference type="EMBL" id="CAJVPP010002059">
    <property type="protein sequence ID" value="CAG8585424.1"/>
    <property type="molecule type" value="Genomic_DNA"/>
</dbReference>
<comment type="caution">
    <text evidence="1">The sequence shown here is derived from an EMBL/GenBank/DDBJ whole genome shotgun (WGS) entry which is preliminary data.</text>
</comment>
<sequence>MTTSIRSVNLHSLYYHLIVAKRRCLSLNHYVRQIIVPLTNSSDPYHTSLFYNSIALLKFFLW</sequence>
<reference evidence="1" key="1">
    <citation type="submission" date="2021-06" db="EMBL/GenBank/DDBJ databases">
        <authorList>
            <person name="Kallberg Y."/>
            <person name="Tangrot J."/>
            <person name="Rosling A."/>
        </authorList>
    </citation>
    <scope>NUCLEOTIDE SEQUENCE</scope>
    <source>
        <strain evidence="1">87-6 pot B 2015</strain>
    </source>
</reference>
<evidence type="ECO:0000313" key="1">
    <source>
        <dbReference type="EMBL" id="CAG8585424.1"/>
    </source>
</evidence>
<proteinExistence type="predicted"/>